<accession>A0A6A1W481</accession>
<dbReference type="AlphaFoldDB" id="A0A6A1W481"/>
<dbReference type="OrthoDB" id="1921870at2759"/>
<organism evidence="2 3">
    <name type="scientific">Morella rubra</name>
    <name type="common">Chinese bayberry</name>
    <dbReference type="NCBI Taxonomy" id="262757"/>
    <lineage>
        <taxon>Eukaryota</taxon>
        <taxon>Viridiplantae</taxon>
        <taxon>Streptophyta</taxon>
        <taxon>Embryophyta</taxon>
        <taxon>Tracheophyta</taxon>
        <taxon>Spermatophyta</taxon>
        <taxon>Magnoliopsida</taxon>
        <taxon>eudicotyledons</taxon>
        <taxon>Gunneridae</taxon>
        <taxon>Pentapetalae</taxon>
        <taxon>rosids</taxon>
        <taxon>fabids</taxon>
        <taxon>Fagales</taxon>
        <taxon>Myricaceae</taxon>
        <taxon>Morella</taxon>
    </lineage>
</organism>
<reference evidence="2 3" key="1">
    <citation type="journal article" date="2019" name="Plant Biotechnol. J.">
        <title>The red bayberry genome and genetic basis of sex determination.</title>
        <authorList>
            <person name="Jia H.M."/>
            <person name="Jia H.J."/>
            <person name="Cai Q.L."/>
            <person name="Wang Y."/>
            <person name="Zhao H.B."/>
            <person name="Yang W.F."/>
            <person name="Wang G.Y."/>
            <person name="Li Y.H."/>
            <person name="Zhan D.L."/>
            <person name="Shen Y.T."/>
            <person name="Niu Q.F."/>
            <person name="Chang L."/>
            <person name="Qiu J."/>
            <person name="Zhao L."/>
            <person name="Xie H.B."/>
            <person name="Fu W.Y."/>
            <person name="Jin J."/>
            <person name="Li X.W."/>
            <person name="Jiao Y."/>
            <person name="Zhou C.C."/>
            <person name="Tu T."/>
            <person name="Chai C.Y."/>
            <person name="Gao J.L."/>
            <person name="Fan L.J."/>
            <person name="van de Weg E."/>
            <person name="Wang J.Y."/>
            <person name="Gao Z.S."/>
        </authorList>
    </citation>
    <scope>NUCLEOTIDE SEQUENCE [LARGE SCALE GENOMIC DNA]</scope>
    <source>
        <tissue evidence="2">Leaves</tissue>
    </source>
</reference>
<feature type="coiled-coil region" evidence="1">
    <location>
        <begin position="155"/>
        <end position="202"/>
    </location>
</feature>
<sequence length="212" mass="24054">MAPRRRASSSSQAAQPRESLSIAQHQALIYKRPVVIERIVRLRDFNELEYEGQSIQSNFKERGWAQFLGSTGDVYVDLVRDFYAQVLTVDANVEELTIQEKMVDIQSQSTIESGAPKDVDIFTQILGTRSGYVRGLGRFVKPIAASSSTVSIQSDLELVRELEAAKATIEELKARQSEYDNLKNQQAEMQKVQRQIQEQLQLLKTQFAQRDS</sequence>
<evidence type="ECO:0000313" key="2">
    <source>
        <dbReference type="EMBL" id="KAB1220021.1"/>
    </source>
</evidence>
<evidence type="ECO:0000313" key="3">
    <source>
        <dbReference type="Proteomes" id="UP000516437"/>
    </source>
</evidence>
<gene>
    <name evidence="2" type="ORF">CJ030_MR3G018309</name>
</gene>
<keyword evidence="3" id="KW-1185">Reference proteome</keyword>
<dbReference type="Proteomes" id="UP000516437">
    <property type="component" value="Chromosome 3"/>
</dbReference>
<comment type="caution">
    <text evidence="2">The sequence shown here is derived from an EMBL/GenBank/DDBJ whole genome shotgun (WGS) entry which is preliminary data.</text>
</comment>
<protein>
    <submittedName>
        <fullName evidence="2">Uncharacterized protein</fullName>
    </submittedName>
</protein>
<dbReference type="EMBL" id="RXIC02000021">
    <property type="protein sequence ID" value="KAB1220021.1"/>
    <property type="molecule type" value="Genomic_DNA"/>
</dbReference>
<proteinExistence type="predicted"/>
<name>A0A6A1W481_9ROSI</name>
<keyword evidence="1" id="KW-0175">Coiled coil</keyword>
<evidence type="ECO:0000256" key="1">
    <source>
        <dbReference type="SAM" id="Coils"/>
    </source>
</evidence>